<feature type="compositionally biased region" description="Basic residues" evidence="1">
    <location>
        <begin position="13"/>
        <end position="29"/>
    </location>
</feature>
<protein>
    <submittedName>
        <fullName evidence="2">Uncharacterized protein</fullName>
    </submittedName>
</protein>
<feature type="non-terminal residue" evidence="2">
    <location>
        <position position="1"/>
    </location>
</feature>
<name>A0AAD1SJH1_PELCU</name>
<evidence type="ECO:0000313" key="2">
    <source>
        <dbReference type="EMBL" id="CAH2300991.1"/>
    </source>
</evidence>
<sequence length="93" mass="10167">RRGSALQQPKPGVRPKHGKHPTSSGRRKSSNNTAIPVHEGGGGHVAYCICTDIDPHGLNTQRYAGRTTTHMTEPTWTENRPLTRADKKVEGDT</sequence>
<reference evidence="2" key="1">
    <citation type="submission" date="2022-03" db="EMBL/GenBank/DDBJ databases">
        <authorList>
            <person name="Alioto T."/>
            <person name="Alioto T."/>
            <person name="Gomez Garrido J."/>
        </authorList>
    </citation>
    <scope>NUCLEOTIDE SEQUENCE</scope>
</reference>
<organism evidence="2 3">
    <name type="scientific">Pelobates cultripes</name>
    <name type="common">Western spadefoot toad</name>
    <dbReference type="NCBI Taxonomy" id="61616"/>
    <lineage>
        <taxon>Eukaryota</taxon>
        <taxon>Metazoa</taxon>
        <taxon>Chordata</taxon>
        <taxon>Craniata</taxon>
        <taxon>Vertebrata</taxon>
        <taxon>Euteleostomi</taxon>
        <taxon>Amphibia</taxon>
        <taxon>Batrachia</taxon>
        <taxon>Anura</taxon>
        <taxon>Pelobatoidea</taxon>
        <taxon>Pelobatidae</taxon>
        <taxon>Pelobates</taxon>
    </lineage>
</organism>
<feature type="region of interest" description="Disordered" evidence="1">
    <location>
        <begin position="1"/>
        <end position="44"/>
    </location>
</feature>
<accession>A0AAD1SJH1</accession>
<proteinExistence type="predicted"/>
<keyword evidence="3" id="KW-1185">Reference proteome</keyword>
<evidence type="ECO:0000256" key="1">
    <source>
        <dbReference type="SAM" id="MobiDB-lite"/>
    </source>
</evidence>
<feature type="compositionally biased region" description="Low complexity" evidence="1">
    <location>
        <begin position="67"/>
        <end position="77"/>
    </location>
</feature>
<feature type="compositionally biased region" description="Basic and acidic residues" evidence="1">
    <location>
        <begin position="81"/>
        <end position="93"/>
    </location>
</feature>
<evidence type="ECO:0000313" key="3">
    <source>
        <dbReference type="Proteomes" id="UP001295444"/>
    </source>
</evidence>
<gene>
    <name evidence="2" type="ORF">PECUL_23A033565</name>
</gene>
<dbReference type="Proteomes" id="UP001295444">
    <property type="component" value="Chromosome 06"/>
</dbReference>
<feature type="non-terminal residue" evidence="2">
    <location>
        <position position="93"/>
    </location>
</feature>
<feature type="region of interest" description="Disordered" evidence="1">
    <location>
        <begin position="66"/>
        <end position="93"/>
    </location>
</feature>
<dbReference type="AlphaFoldDB" id="A0AAD1SJH1"/>
<dbReference type="EMBL" id="OW240917">
    <property type="protein sequence ID" value="CAH2300991.1"/>
    <property type="molecule type" value="Genomic_DNA"/>
</dbReference>